<name>A0A3N6S7X4_9GAMM</name>
<keyword evidence="3" id="KW-1185">Reference proteome</keyword>
<evidence type="ECO:0000313" key="2">
    <source>
        <dbReference type="EMBL" id="RQM36303.1"/>
    </source>
</evidence>
<evidence type="ECO:0000256" key="1">
    <source>
        <dbReference type="SAM" id="MobiDB-lite"/>
    </source>
</evidence>
<proteinExistence type="predicted"/>
<accession>A0A3N6S7X4</accession>
<protein>
    <submittedName>
        <fullName evidence="2">Uncharacterized protein</fullName>
    </submittedName>
</protein>
<feature type="region of interest" description="Disordered" evidence="1">
    <location>
        <begin position="60"/>
        <end position="79"/>
    </location>
</feature>
<dbReference type="Proteomes" id="UP000279457">
    <property type="component" value="Unassembled WGS sequence"/>
</dbReference>
<reference evidence="2 3" key="1">
    <citation type="submission" date="2018-10" db="EMBL/GenBank/DDBJ databases">
        <title>Draft genome sequence for the type isolate of Erwinia psidii, agent causal of bacterial blight in guava (Psidium guajava) and wilt and die-back of Eucalyptus spp.</title>
        <authorList>
            <person name="Hermenegildo P.S."/>
            <person name="Santos S.A."/>
            <person name="Guimaraes L.M.S."/>
            <person name="Vidigal P.M.P."/>
            <person name="Pereira I.C."/>
            <person name="Badel J.L."/>
            <person name="Alfenas-Zerbini P."/>
            <person name="Ferreira M.A.S.V."/>
            <person name="Alfenas A.C."/>
        </authorList>
    </citation>
    <scope>NUCLEOTIDE SEQUENCE [LARGE SCALE GENOMIC DNA]</scope>
    <source>
        <strain evidence="2 3">IBSBF 435</strain>
    </source>
</reference>
<dbReference type="AlphaFoldDB" id="A0A3N6S7X4"/>
<evidence type="ECO:0000313" key="3">
    <source>
        <dbReference type="Proteomes" id="UP000279457"/>
    </source>
</evidence>
<comment type="caution">
    <text evidence="2">The sequence shown here is derived from an EMBL/GenBank/DDBJ whole genome shotgun (WGS) entry which is preliminary data.</text>
</comment>
<dbReference type="EMBL" id="RHHM01000040">
    <property type="protein sequence ID" value="RQM36303.1"/>
    <property type="molecule type" value="Genomic_DNA"/>
</dbReference>
<gene>
    <name evidence="2" type="ORF">EB241_21275</name>
</gene>
<sequence>MKVKGERSGVLVAPAALSGADPRPADAAAVIPYQSGANEGGARRDETLSPAPPLVPWVTRGALDGPSPPGLACTQGGAGPGLAMRRRRANLLLTSPALLGLSVGG</sequence>
<feature type="non-terminal residue" evidence="2">
    <location>
        <position position="105"/>
    </location>
</feature>
<organism evidence="2 3">
    <name type="scientific">Erwinia psidii</name>
    <dbReference type="NCBI Taxonomy" id="69224"/>
    <lineage>
        <taxon>Bacteria</taxon>
        <taxon>Pseudomonadati</taxon>
        <taxon>Pseudomonadota</taxon>
        <taxon>Gammaproteobacteria</taxon>
        <taxon>Enterobacterales</taxon>
        <taxon>Erwiniaceae</taxon>
        <taxon>Erwinia</taxon>
    </lineage>
</organism>